<dbReference type="InterPro" id="IPR036390">
    <property type="entry name" value="WH_DNA-bd_sf"/>
</dbReference>
<dbReference type="PANTHER" id="PTHR22792">
    <property type="entry name" value="LUPUS LA PROTEIN-RELATED"/>
    <property type="match status" value="1"/>
</dbReference>
<feature type="compositionally biased region" description="Basic and acidic residues" evidence="3">
    <location>
        <begin position="153"/>
        <end position="162"/>
    </location>
</feature>
<feature type="region of interest" description="Disordered" evidence="3">
    <location>
        <begin position="21"/>
        <end position="177"/>
    </location>
</feature>
<dbReference type="Gene3D" id="1.10.10.10">
    <property type="entry name" value="Winged helix-like DNA-binding domain superfamily/Winged helix DNA-binding domain"/>
    <property type="match status" value="1"/>
</dbReference>
<feature type="compositionally biased region" description="Polar residues" evidence="3">
    <location>
        <begin position="403"/>
        <end position="424"/>
    </location>
</feature>
<evidence type="ECO:0000313" key="5">
    <source>
        <dbReference type="EMBL" id="KAK1769467.1"/>
    </source>
</evidence>
<name>A0AAJ0FJ25_9PEZI</name>
<feature type="compositionally biased region" description="Basic and acidic residues" evidence="3">
    <location>
        <begin position="512"/>
        <end position="524"/>
    </location>
</feature>
<dbReference type="GeneID" id="85306778"/>
<keyword evidence="1 2" id="KW-0694">RNA-binding</keyword>
<dbReference type="Pfam" id="PF21071">
    <property type="entry name" value="LARP1_HEAT"/>
    <property type="match status" value="1"/>
</dbReference>
<evidence type="ECO:0000256" key="3">
    <source>
        <dbReference type="SAM" id="MobiDB-lite"/>
    </source>
</evidence>
<feature type="region of interest" description="Disordered" evidence="3">
    <location>
        <begin position="197"/>
        <end position="616"/>
    </location>
</feature>
<evidence type="ECO:0000256" key="2">
    <source>
        <dbReference type="PROSITE-ProRule" id="PRU00332"/>
    </source>
</evidence>
<dbReference type="GO" id="GO:0010494">
    <property type="term" value="C:cytoplasmic stress granule"/>
    <property type="evidence" value="ECO:0007669"/>
    <property type="project" value="TreeGrafter"/>
</dbReference>
<evidence type="ECO:0000313" key="6">
    <source>
        <dbReference type="Proteomes" id="UP001244011"/>
    </source>
</evidence>
<reference evidence="5" key="1">
    <citation type="submission" date="2023-06" db="EMBL/GenBank/DDBJ databases">
        <title>Genome-scale phylogeny and comparative genomics of the fungal order Sordariales.</title>
        <authorList>
            <consortium name="Lawrence Berkeley National Laboratory"/>
            <person name="Hensen N."/>
            <person name="Bonometti L."/>
            <person name="Westerberg I."/>
            <person name="Brannstrom I.O."/>
            <person name="Guillou S."/>
            <person name="Cros-Aarteil S."/>
            <person name="Calhoun S."/>
            <person name="Haridas S."/>
            <person name="Kuo A."/>
            <person name="Mondo S."/>
            <person name="Pangilinan J."/>
            <person name="Riley R."/>
            <person name="Labutti K."/>
            <person name="Andreopoulos B."/>
            <person name="Lipzen A."/>
            <person name="Chen C."/>
            <person name="Yanf M."/>
            <person name="Daum C."/>
            <person name="Ng V."/>
            <person name="Clum A."/>
            <person name="Steindorff A."/>
            <person name="Ohm R."/>
            <person name="Martin F."/>
            <person name="Silar P."/>
            <person name="Natvig D."/>
            <person name="Lalanne C."/>
            <person name="Gautier V."/>
            <person name="Ament-Velasquez S.L."/>
            <person name="Kruys A."/>
            <person name="Hutchinson M.I."/>
            <person name="Powell A.J."/>
            <person name="Barry K."/>
            <person name="Miller A.N."/>
            <person name="Grigoriev I.V."/>
            <person name="Debuchy R."/>
            <person name="Gladieux P."/>
            <person name="Thoren M.H."/>
            <person name="Johannesson H."/>
        </authorList>
    </citation>
    <scope>NUCLEOTIDE SEQUENCE</scope>
    <source>
        <strain evidence="5">8032-3</strain>
    </source>
</reference>
<feature type="domain" description="HTH La-type RNA-binding" evidence="4">
    <location>
        <begin position="639"/>
        <end position="730"/>
    </location>
</feature>
<feature type="compositionally biased region" description="Polar residues" evidence="3">
    <location>
        <begin position="73"/>
        <end position="89"/>
    </location>
</feature>
<feature type="compositionally biased region" description="Polar residues" evidence="3">
    <location>
        <begin position="50"/>
        <end position="65"/>
    </location>
</feature>
<feature type="compositionally biased region" description="Polar residues" evidence="3">
    <location>
        <begin position="901"/>
        <end position="917"/>
    </location>
</feature>
<feature type="compositionally biased region" description="Low complexity" evidence="3">
    <location>
        <begin position="375"/>
        <end position="394"/>
    </location>
</feature>
<protein>
    <recommendedName>
        <fullName evidence="4">HTH La-type RNA-binding domain-containing protein</fullName>
    </recommendedName>
</protein>
<dbReference type="RefSeq" id="XP_060285680.1">
    <property type="nucleotide sequence ID" value="XM_060423591.1"/>
</dbReference>
<evidence type="ECO:0000256" key="1">
    <source>
        <dbReference type="ARBA" id="ARBA00022884"/>
    </source>
</evidence>
<keyword evidence="6" id="KW-1185">Reference proteome</keyword>
<dbReference type="Proteomes" id="UP001244011">
    <property type="component" value="Unassembled WGS sequence"/>
</dbReference>
<dbReference type="InterPro" id="IPR045180">
    <property type="entry name" value="La_dom_prot"/>
</dbReference>
<dbReference type="GO" id="GO:0045727">
    <property type="term" value="P:positive regulation of translation"/>
    <property type="evidence" value="ECO:0007669"/>
    <property type="project" value="TreeGrafter"/>
</dbReference>
<organism evidence="5 6">
    <name type="scientific">Phialemonium atrogriseum</name>
    <dbReference type="NCBI Taxonomy" id="1093897"/>
    <lineage>
        <taxon>Eukaryota</taxon>
        <taxon>Fungi</taxon>
        <taxon>Dikarya</taxon>
        <taxon>Ascomycota</taxon>
        <taxon>Pezizomycotina</taxon>
        <taxon>Sordariomycetes</taxon>
        <taxon>Sordariomycetidae</taxon>
        <taxon>Cephalothecales</taxon>
        <taxon>Cephalothecaceae</taxon>
        <taxon>Phialemonium</taxon>
    </lineage>
</organism>
<sequence length="1054" mass="113324">MTSKSVTKMSNTTFSYAQAAKGHTVIQSSPQPTLSPAPPSTSSQGRDDATTATNSVTAPSITSNDSDVRDTGKLTQSEGESTLTKQSSDIAPITGDSAHAEPNPPIEQPSPALANGETAPIELVQDLPRSASQTSRSASDVDARKVRKSKKSKNSDKDTDADKDQEEEKEMEPAKLVLLSEAPIPAVNIWQKRREALAAKGKPGPVTSSSAAAVATIISSEEPKRRSTVEGIDTLGAPQNGANGEKSQRKSADFSRAAEQVPRRSGPRGARTGESVPSVSDSASWPDPKSAATSEEGKRKPLDKVERLDKEKEGQDETGPGKRQKEKWVSIPYVPTVNFQTPIPQRGSKPRGGARGGRDAGGRGGHSSAVTAGNASATSPATDKAPAAAGATVAKEGRPRESSGPTRATSLPPNASKRASTDSTYTRELRKPSAPTGAERTRDSTIDPSASGSGKGENTRSSRSEFVQGNGEPPQYSARPSFTDRRVDPAGKGFDGFKEGGPSAAKDQAYPPRERGEGRGERSRGGFRGRGGHNNSVGGHPPLSGYPPSAQYAVQNLPGPQHGPYSPPPHQNAFGNSFGSAPARGGVRGNGRANSGSTGFSRGPTNGGGPASRLPHVNTNIGAMDYPMHPYGGYQYPPTFYDPSTIQLLMLQVEYYLSVDNLCKDFFIRKRMDSKGFVPLTVISNFNRMRDLAPDIEAIRAACEQSDKIDYIVGDDNVERLRLRERWDRFVLNLEEREEDARNDGPVNWVFKSKHSRASYSAPMMPTAPYMATSPTIYPSNFPAEDQMYQPAAYMNGGHYEPGVNGGETNGHRYAMDSQLSATVPEFSPSGPGPFTLESVTTFSDKQVEDLKVLVGYNNKKDAPNLDSQAHPAVNGAVDTADHAQVNGGSVSPLPADVSSHPAQQGDATEPRSPTNSHRNVIWAKQQKAEVSEPEEEPYPVFRKKALEQRQFAKSGETPRAMKNLYEFWSHFLIGGFNAKMYEEFRICAIEDASKESPSKDGLRCLVHYYKELFSRDAPKPWGSDRPIPEIFTLHYQGALMLDPNLSTNGDVGV</sequence>
<dbReference type="InterPro" id="IPR036388">
    <property type="entry name" value="WH-like_DNA-bd_sf"/>
</dbReference>
<dbReference type="SMART" id="SM00715">
    <property type="entry name" value="LA"/>
    <property type="match status" value="1"/>
</dbReference>
<dbReference type="GO" id="GO:0005829">
    <property type="term" value="C:cytosol"/>
    <property type="evidence" value="ECO:0007669"/>
    <property type="project" value="TreeGrafter"/>
</dbReference>
<dbReference type="Pfam" id="PF05383">
    <property type="entry name" value="La"/>
    <property type="match status" value="1"/>
</dbReference>
<dbReference type="GO" id="GO:0000339">
    <property type="term" value="F:RNA cap binding"/>
    <property type="evidence" value="ECO:0007669"/>
    <property type="project" value="InterPro"/>
</dbReference>
<feature type="compositionally biased region" description="Low complexity" evidence="3">
    <location>
        <begin position="206"/>
        <end position="220"/>
    </location>
</feature>
<feature type="compositionally biased region" description="Basic and acidic residues" evidence="3">
    <location>
        <begin position="295"/>
        <end position="315"/>
    </location>
</feature>
<dbReference type="CDD" id="cd07323">
    <property type="entry name" value="LAM"/>
    <property type="match status" value="1"/>
</dbReference>
<dbReference type="GO" id="GO:0048255">
    <property type="term" value="P:mRNA stabilization"/>
    <property type="evidence" value="ECO:0007669"/>
    <property type="project" value="InterPro"/>
</dbReference>
<feature type="region of interest" description="Disordered" evidence="3">
    <location>
        <begin position="883"/>
        <end position="917"/>
    </location>
</feature>
<comment type="caution">
    <text evidence="5">The sequence shown here is derived from an EMBL/GenBank/DDBJ whole genome shotgun (WGS) entry which is preliminary data.</text>
</comment>
<gene>
    <name evidence="5" type="ORF">QBC33DRAFT_321306</name>
</gene>
<evidence type="ECO:0000259" key="4">
    <source>
        <dbReference type="PROSITE" id="PS50961"/>
    </source>
</evidence>
<dbReference type="PANTHER" id="PTHR22792:SF132">
    <property type="entry name" value="LA-RELATED PROTEIN 1"/>
    <property type="match status" value="1"/>
</dbReference>
<accession>A0AAJ0FJ25</accession>
<dbReference type="AlphaFoldDB" id="A0AAJ0FJ25"/>
<proteinExistence type="predicted"/>
<dbReference type="InterPro" id="IPR006607">
    <property type="entry name" value="DM15"/>
</dbReference>
<dbReference type="SUPFAM" id="SSF46785">
    <property type="entry name" value="Winged helix' DNA-binding domain"/>
    <property type="match status" value="1"/>
</dbReference>
<dbReference type="PROSITE" id="PS50961">
    <property type="entry name" value="HTH_LA"/>
    <property type="match status" value="1"/>
</dbReference>
<dbReference type="InterPro" id="IPR006630">
    <property type="entry name" value="La_HTH"/>
</dbReference>
<dbReference type="EMBL" id="MU839002">
    <property type="protein sequence ID" value="KAK1769467.1"/>
    <property type="molecule type" value="Genomic_DNA"/>
</dbReference>